<dbReference type="OrthoDB" id="10623106at2759"/>
<evidence type="ECO:0000313" key="3">
    <source>
        <dbReference type="EMBL" id="KAF2707531.1"/>
    </source>
</evidence>
<evidence type="ECO:0000256" key="1">
    <source>
        <dbReference type="SAM" id="MobiDB-lite"/>
    </source>
</evidence>
<accession>A0A6G1K510</accession>
<feature type="compositionally biased region" description="Polar residues" evidence="1">
    <location>
        <begin position="298"/>
        <end position="311"/>
    </location>
</feature>
<feature type="region of interest" description="Disordered" evidence="1">
    <location>
        <begin position="133"/>
        <end position="199"/>
    </location>
</feature>
<gene>
    <name evidence="3" type="ORF">K504DRAFT_535182</name>
</gene>
<reference evidence="3" key="1">
    <citation type="journal article" date="2020" name="Stud. Mycol.">
        <title>101 Dothideomycetes genomes: a test case for predicting lifestyles and emergence of pathogens.</title>
        <authorList>
            <person name="Haridas S."/>
            <person name="Albert R."/>
            <person name="Binder M."/>
            <person name="Bloem J."/>
            <person name="Labutti K."/>
            <person name="Salamov A."/>
            <person name="Andreopoulos B."/>
            <person name="Baker S."/>
            <person name="Barry K."/>
            <person name="Bills G."/>
            <person name="Bluhm B."/>
            <person name="Cannon C."/>
            <person name="Castanera R."/>
            <person name="Culley D."/>
            <person name="Daum C."/>
            <person name="Ezra D."/>
            <person name="Gonzalez J."/>
            <person name="Henrissat B."/>
            <person name="Kuo A."/>
            <person name="Liang C."/>
            <person name="Lipzen A."/>
            <person name="Lutzoni F."/>
            <person name="Magnuson J."/>
            <person name="Mondo S."/>
            <person name="Nolan M."/>
            <person name="Ohm R."/>
            <person name="Pangilinan J."/>
            <person name="Park H.-J."/>
            <person name="Ramirez L."/>
            <person name="Alfaro M."/>
            <person name="Sun H."/>
            <person name="Tritt A."/>
            <person name="Yoshinaga Y."/>
            <person name="Zwiers L.-H."/>
            <person name="Turgeon B."/>
            <person name="Goodwin S."/>
            <person name="Spatafora J."/>
            <person name="Crous P."/>
            <person name="Grigoriev I."/>
        </authorList>
    </citation>
    <scope>NUCLEOTIDE SEQUENCE</scope>
    <source>
        <strain evidence="3">CBS 279.74</strain>
    </source>
</reference>
<feature type="signal peptide" evidence="2">
    <location>
        <begin position="1"/>
        <end position="22"/>
    </location>
</feature>
<proteinExistence type="predicted"/>
<organism evidence="3 4">
    <name type="scientific">Pleomassaria siparia CBS 279.74</name>
    <dbReference type="NCBI Taxonomy" id="1314801"/>
    <lineage>
        <taxon>Eukaryota</taxon>
        <taxon>Fungi</taxon>
        <taxon>Dikarya</taxon>
        <taxon>Ascomycota</taxon>
        <taxon>Pezizomycotina</taxon>
        <taxon>Dothideomycetes</taxon>
        <taxon>Pleosporomycetidae</taxon>
        <taxon>Pleosporales</taxon>
        <taxon>Pleomassariaceae</taxon>
        <taxon>Pleomassaria</taxon>
    </lineage>
</organism>
<evidence type="ECO:0000256" key="2">
    <source>
        <dbReference type="SAM" id="SignalP"/>
    </source>
</evidence>
<keyword evidence="2" id="KW-0732">Signal</keyword>
<protein>
    <submittedName>
        <fullName evidence="3">Uncharacterized protein</fullName>
    </submittedName>
</protein>
<evidence type="ECO:0000313" key="4">
    <source>
        <dbReference type="Proteomes" id="UP000799428"/>
    </source>
</evidence>
<keyword evidence="4" id="KW-1185">Reference proteome</keyword>
<feature type="compositionally biased region" description="Basic and acidic residues" evidence="1">
    <location>
        <begin position="133"/>
        <end position="150"/>
    </location>
</feature>
<name>A0A6G1K510_9PLEO</name>
<sequence>MWTAGLSITGTLLSLYATGVSAQDGVACNSKTHGEDGNSGLETSAKNLAMKLCDTYVKNEGPTPFIHDKGPEGIVLTITHSDKNPSSAADENCTAHFNEIVEQCIVKAGVWGGTVEVDGLLYEIYQDYTISSRDDSVEGEEVESRGLEARKTKKTKTKPKKTKNKSKKTKNKSKKTKSKKTKSKKTKSKKTKSKTKTTTSADACLYTPGRKSRISARGGCSVPTYEEITTELNDLSDTSDLVSTNPCNAVKRDLCSNNSTQSLASFWEAMQEQRKSQLFGLAASLASTLAHAERTAKQETSTSCTTPTPQKTFAKHSKKAIDTVIQNKPEFRNQKKLPISNSMENKASAERLKEWSKLSDSSDEPVAFQGKHFKGLDGDWLLEIFCKMIRMFNARRKLSKQDEKQNKRFGQDKSRDVDSICSFINALHFTSQRGKFVSRHRCYGNLPF</sequence>
<dbReference type="Proteomes" id="UP000799428">
    <property type="component" value="Unassembled WGS sequence"/>
</dbReference>
<feature type="region of interest" description="Disordered" evidence="1">
    <location>
        <begin position="294"/>
        <end position="313"/>
    </location>
</feature>
<feature type="chain" id="PRO_5026311202" evidence="2">
    <location>
        <begin position="23"/>
        <end position="448"/>
    </location>
</feature>
<dbReference type="AlphaFoldDB" id="A0A6G1K510"/>
<feature type="compositionally biased region" description="Basic residues" evidence="1">
    <location>
        <begin position="151"/>
        <end position="195"/>
    </location>
</feature>
<dbReference type="EMBL" id="MU005773">
    <property type="protein sequence ID" value="KAF2707531.1"/>
    <property type="molecule type" value="Genomic_DNA"/>
</dbReference>